<dbReference type="EMBL" id="WIPF01000017">
    <property type="protein sequence ID" value="KAF3228117.1"/>
    <property type="molecule type" value="Genomic_DNA"/>
</dbReference>
<evidence type="ECO:0000313" key="8">
    <source>
        <dbReference type="EMBL" id="KAF3228117.1"/>
    </source>
</evidence>
<evidence type="ECO:0000256" key="2">
    <source>
        <dbReference type="ARBA" id="ARBA00009199"/>
    </source>
</evidence>
<dbReference type="PANTHER" id="PTHR46072">
    <property type="entry name" value="AMIDASE-RELATED-RELATED"/>
    <property type="match status" value="1"/>
</dbReference>
<keyword evidence="4" id="KW-0378">Hydrolase</keyword>
<dbReference type="InterPro" id="IPR036928">
    <property type="entry name" value="AS_sf"/>
</dbReference>
<dbReference type="EC" id="3.5.1.4" evidence="3"/>
<organism evidence="8 9">
    <name type="scientific">Orbilia oligospora</name>
    <name type="common">Nematode-trapping fungus</name>
    <name type="synonym">Arthrobotrys oligospora</name>
    <dbReference type="NCBI Taxonomy" id="2813651"/>
    <lineage>
        <taxon>Eukaryota</taxon>
        <taxon>Fungi</taxon>
        <taxon>Dikarya</taxon>
        <taxon>Ascomycota</taxon>
        <taxon>Pezizomycotina</taxon>
        <taxon>Orbiliomycetes</taxon>
        <taxon>Orbiliales</taxon>
        <taxon>Orbiliaceae</taxon>
        <taxon>Orbilia</taxon>
    </lineage>
</organism>
<dbReference type="PROSITE" id="PS00571">
    <property type="entry name" value="AMIDASES"/>
    <property type="match status" value="1"/>
</dbReference>
<protein>
    <recommendedName>
        <fullName evidence="3">amidase</fullName>
        <ecNumber evidence="3">3.5.1.4</ecNumber>
    </recommendedName>
</protein>
<proteinExistence type="inferred from homology"/>
<feature type="binding site" evidence="6">
    <location>
        <position position="185"/>
    </location>
    <ligand>
        <name>substrate</name>
    </ligand>
</feature>
<dbReference type="InterPro" id="IPR023631">
    <property type="entry name" value="Amidase_dom"/>
</dbReference>
<dbReference type="PANTHER" id="PTHR46072:SF4">
    <property type="entry name" value="AMIDASE C550.07-RELATED"/>
    <property type="match status" value="1"/>
</dbReference>
<evidence type="ECO:0000256" key="3">
    <source>
        <dbReference type="ARBA" id="ARBA00012922"/>
    </source>
</evidence>
<evidence type="ECO:0000256" key="4">
    <source>
        <dbReference type="ARBA" id="ARBA00022801"/>
    </source>
</evidence>
<evidence type="ECO:0000256" key="1">
    <source>
        <dbReference type="ARBA" id="ARBA00001311"/>
    </source>
</evidence>
<feature type="binding site" evidence="6">
    <location>
        <begin position="232"/>
        <end position="235"/>
    </location>
    <ligand>
        <name>substrate</name>
    </ligand>
</feature>
<dbReference type="PIRSF" id="PIRSF001221">
    <property type="entry name" value="Amidase_fungi"/>
    <property type="match status" value="1"/>
</dbReference>
<dbReference type="GO" id="GO:0004040">
    <property type="term" value="F:amidase activity"/>
    <property type="evidence" value="ECO:0007669"/>
    <property type="project" value="UniProtKB-EC"/>
</dbReference>
<name>A0A7C8VBU0_ORBOL</name>
<comment type="caution">
    <text evidence="8">The sequence shown here is derived from an EMBL/GenBank/DDBJ whole genome shotgun (WGS) entry which is preliminary data.</text>
</comment>
<feature type="active site" description="Charge relay system" evidence="5">
    <location>
        <position position="136"/>
    </location>
</feature>
<dbReference type="Proteomes" id="UP000483672">
    <property type="component" value="Unassembled WGS sequence"/>
</dbReference>
<dbReference type="Pfam" id="PF01425">
    <property type="entry name" value="Amidase"/>
    <property type="match status" value="1"/>
</dbReference>
<comment type="similarity">
    <text evidence="2">Belongs to the amidase family.</text>
</comment>
<feature type="active site" description="Charge relay system" evidence="5">
    <location>
        <position position="211"/>
    </location>
</feature>
<gene>
    <name evidence="8" type="ORF">TWF191_003055</name>
</gene>
<dbReference type="InterPro" id="IPR020556">
    <property type="entry name" value="Amidase_CS"/>
</dbReference>
<sequence length="564" mass="62198">MPSWQEIAAERQAHRESTIEALAKLPDPIIIPDFGDPSKLPLNVYKTCQYYLTPREIEITEANPIIILAQLANSTYSAVDVTRAFLKRAAIAQKLTNCTTELLPSIALARAAELDAHLKTHKKPVGPLHGLPISIKEHLGLKGHDLNAGFCGWVGNTAFETADILRPLYDAGCIFYVRTTQPQTLMHLETSNNLYGVTVNGFNRNLSSGGSSGGEGALIGLRGSCLGVGTDIGGSIRSPAANNGVYGLRPTSYRLPMGSQSATMQGEEHIVPVVGPLSTHLPALSLFMSVAIGSKPWLSDPMLVPLPWREESHFPLNAVTGRMKKMKIGIMRWDGVVMPHPPILRAIDEVAKKLRAWKDEFEIVEWNETKAAQAWDIISALYFADGGKEERAAMAETNEPVLPLSEWILTQPKVPKPPGHSMNDLWGLTLERDDFRRDFVARWNESGIDVLLCPVGPGVAPRLNTAKYWGYTSLWNLVDYPAVVFPVGKVGKDDEGKWDYASGKGAGEKDRHNMELWDPEYYKDAPISLQLVGRRFDDEKVRQILEALNIIEGKVGLPFVDPTQ</sequence>
<feature type="domain" description="Amidase" evidence="7">
    <location>
        <begin position="80"/>
        <end position="541"/>
    </location>
</feature>
<dbReference type="AlphaFoldDB" id="A0A7C8VBU0"/>
<comment type="catalytic activity">
    <reaction evidence="1">
        <text>a monocarboxylic acid amide + H2O = a monocarboxylate + NH4(+)</text>
        <dbReference type="Rhea" id="RHEA:12020"/>
        <dbReference type="ChEBI" id="CHEBI:15377"/>
        <dbReference type="ChEBI" id="CHEBI:28938"/>
        <dbReference type="ChEBI" id="CHEBI:35757"/>
        <dbReference type="ChEBI" id="CHEBI:83628"/>
        <dbReference type="EC" id="3.5.1.4"/>
    </reaction>
</comment>
<evidence type="ECO:0000256" key="6">
    <source>
        <dbReference type="PIRSR" id="PIRSR001221-2"/>
    </source>
</evidence>
<feature type="active site" description="Acyl-ester intermediate" evidence="5">
    <location>
        <position position="235"/>
    </location>
</feature>
<accession>A0A7C8VBU0</accession>
<evidence type="ECO:0000256" key="5">
    <source>
        <dbReference type="PIRSR" id="PIRSR001221-1"/>
    </source>
</evidence>
<evidence type="ECO:0000259" key="7">
    <source>
        <dbReference type="Pfam" id="PF01425"/>
    </source>
</evidence>
<reference evidence="8 9" key="1">
    <citation type="submission" date="2019-06" db="EMBL/GenBank/DDBJ databases">
        <authorList>
            <person name="Palmer J.M."/>
        </authorList>
    </citation>
    <scope>NUCLEOTIDE SEQUENCE [LARGE SCALE GENOMIC DNA]</scope>
    <source>
        <strain evidence="8 9">TWF191</strain>
    </source>
</reference>
<dbReference type="SUPFAM" id="SSF75304">
    <property type="entry name" value="Amidase signature (AS) enzymes"/>
    <property type="match status" value="1"/>
</dbReference>
<dbReference type="Gene3D" id="3.90.1300.10">
    <property type="entry name" value="Amidase signature (AS) domain"/>
    <property type="match status" value="1"/>
</dbReference>
<feature type="binding site" evidence="6">
    <location>
        <position position="211"/>
    </location>
    <ligand>
        <name>substrate</name>
    </ligand>
</feature>
<evidence type="ECO:0000313" key="9">
    <source>
        <dbReference type="Proteomes" id="UP000483672"/>
    </source>
</evidence>